<protein>
    <submittedName>
        <fullName evidence="2">Uncharacterized protein</fullName>
    </submittedName>
</protein>
<evidence type="ECO:0000313" key="2">
    <source>
        <dbReference type="EMBL" id="LAA27949.1"/>
    </source>
</evidence>
<accession>A0A2H6NAF4</accession>
<organism evidence="2">
    <name type="scientific">Micrurus carvalhoi</name>
    <dbReference type="NCBI Taxonomy" id="3147026"/>
    <lineage>
        <taxon>Eukaryota</taxon>
        <taxon>Metazoa</taxon>
        <taxon>Chordata</taxon>
        <taxon>Craniata</taxon>
        <taxon>Vertebrata</taxon>
        <taxon>Euteleostomi</taxon>
        <taxon>Lepidosauria</taxon>
        <taxon>Squamata</taxon>
        <taxon>Bifurcata</taxon>
        <taxon>Unidentata</taxon>
        <taxon>Episquamata</taxon>
        <taxon>Toxicofera</taxon>
        <taxon>Serpentes</taxon>
        <taxon>Colubroidea</taxon>
        <taxon>Elapidae</taxon>
        <taxon>Elapinae</taxon>
        <taxon>Micrurus</taxon>
    </lineage>
</organism>
<name>A0A2H6NAF4_9SAUR</name>
<reference evidence="2" key="2">
    <citation type="submission" date="2017-12" db="EMBL/GenBank/DDBJ databases">
        <title>Coralsnake Venomics: Analyses of Venom Gland Transcriptomes and Proteomes of Six Brazilian Taxa.</title>
        <authorList>
            <person name="Aird S.D."/>
            <person name="Jorge da Silva N."/>
            <person name="Qiu L."/>
            <person name="Villar-Briones A."/>
            <person name="Aparecida-Saddi V."/>
            <person name="Campos-Telles M.P."/>
            <person name="Grau M."/>
            <person name="Mikheyev A.S."/>
        </authorList>
    </citation>
    <scope>NUCLEOTIDE SEQUENCE</scope>
    <source>
        <tissue evidence="2">Venom_gland</tissue>
    </source>
</reference>
<sequence>MSITKCSPRLPKTVNRQAGLEKSSHSKAAGAASTQRLRGTPVSLLGFAKNPAAPTTTRLFPMSPFNTTVCGLRGIGALFFYARNPLRGVYCSSGTFNRMGGDFLFLSTFPRSRPLGRRNVADPNKQRNCIMDREEEKEETTTVTYNLKISLEVDFL</sequence>
<feature type="region of interest" description="Disordered" evidence="1">
    <location>
        <begin position="14"/>
        <end position="35"/>
    </location>
</feature>
<dbReference type="AlphaFoldDB" id="A0A2H6NAF4"/>
<proteinExistence type="predicted"/>
<evidence type="ECO:0000256" key="1">
    <source>
        <dbReference type="SAM" id="MobiDB-lite"/>
    </source>
</evidence>
<reference evidence="2" key="1">
    <citation type="submission" date="2017-07" db="EMBL/GenBank/DDBJ databases">
        <authorList>
            <person name="Mikheyev A."/>
            <person name="Grau M."/>
        </authorList>
    </citation>
    <scope>NUCLEOTIDE SEQUENCE</scope>
    <source>
        <tissue evidence="2">Venom_gland</tissue>
    </source>
</reference>
<dbReference type="EMBL" id="IACI01076521">
    <property type="protein sequence ID" value="LAA27949.1"/>
    <property type="molecule type" value="Transcribed_RNA"/>
</dbReference>